<dbReference type="GO" id="GO:0004035">
    <property type="term" value="F:alkaline phosphatase activity"/>
    <property type="evidence" value="ECO:0007669"/>
    <property type="project" value="UniProtKB-EC"/>
</dbReference>
<dbReference type="PANTHER" id="PTHR11596">
    <property type="entry name" value="ALKALINE PHOSPHATASE"/>
    <property type="match status" value="1"/>
</dbReference>
<dbReference type="VEuPathDB" id="VectorBase:ASIC012754"/>
<dbReference type="EMBL" id="ATLV01020054">
    <property type="status" value="NOT_ANNOTATED_CDS"/>
    <property type="molecule type" value="Genomic_DNA"/>
</dbReference>
<keyword evidence="6" id="KW-1185">Reference proteome</keyword>
<evidence type="ECO:0000313" key="5">
    <source>
        <dbReference type="EnsemblMetazoa" id="ASIC012754-PA"/>
    </source>
</evidence>
<evidence type="ECO:0000256" key="2">
    <source>
        <dbReference type="ARBA" id="ARBA00022553"/>
    </source>
</evidence>
<dbReference type="InterPro" id="IPR017850">
    <property type="entry name" value="Alkaline_phosphatase_core_sf"/>
</dbReference>
<organism evidence="4">
    <name type="scientific">Anopheles sinensis</name>
    <name type="common">Mosquito</name>
    <dbReference type="NCBI Taxonomy" id="74873"/>
    <lineage>
        <taxon>Eukaryota</taxon>
        <taxon>Metazoa</taxon>
        <taxon>Ecdysozoa</taxon>
        <taxon>Arthropoda</taxon>
        <taxon>Hexapoda</taxon>
        <taxon>Insecta</taxon>
        <taxon>Pterygota</taxon>
        <taxon>Neoptera</taxon>
        <taxon>Endopterygota</taxon>
        <taxon>Diptera</taxon>
        <taxon>Nematocera</taxon>
        <taxon>Culicoidea</taxon>
        <taxon>Culicidae</taxon>
        <taxon>Anophelinae</taxon>
        <taxon>Anopheles</taxon>
    </lineage>
</organism>
<reference evidence="4 6" key="1">
    <citation type="journal article" date="2014" name="BMC Genomics">
        <title>Genome sequence of Anopheles sinensis provides insight into genetics basis of mosquito competence for malaria parasites.</title>
        <authorList>
            <person name="Zhou D."/>
            <person name="Zhang D."/>
            <person name="Ding G."/>
            <person name="Shi L."/>
            <person name="Hou Q."/>
            <person name="Ye Y."/>
            <person name="Xu Y."/>
            <person name="Zhou H."/>
            <person name="Xiong C."/>
            <person name="Li S."/>
            <person name="Yu J."/>
            <person name="Hong S."/>
            <person name="Yu X."/>
            <person name="Zou P."/>
            <person name="Chen C."/>
            <person name="Chang X."/>
            <person name="Wang W."/>
            <person name="Lv Y."/>
            <person name="Sun Y."/>
            <person name="Ma L."/>
            <person name="Shen B."/>
            <person name="Zhu C."/>
        </authorList>
    </citation>
    <scope>NUCLEOTIDE SEQUENCE [LARGE SCALE GENOMIC DNA]</scope>
</reference>
<name>A0A084W3J0_ANOSI</name>
<sequence length="338" mass="37540">MDSILSKLCIGLLIVVVLAIIFICVAFVISYENEEQLVATIELHTVDLPPEQSVWFETNLAELRNAFRVPKNNRRAKNVALFVALGRVESSGAQQSPIWESFPHLALLRASQDRWPKLNPTALFCGIETRPGTIGLDSGVEPAGECIDVEHNVHQTHEVESIVQWAQAVGRRTALVTNGEIVMPFPAALYAHTPNEGWMFTSPEPTRCPSVQTQLLRSATGKELNVIAGSFDCLTPACEDNFVSAWEKQKMLDDVSYRVSADMNDLLNSEDESEYVLGLYNRSELEKPGAFQNLTLGALHSVHKSEGFLLVAIADSMKDISLQELDATVRSTLWKLRY</sequence>
<dbReference type="EC" id="3.1.3.1" evidence="1"/>
<keyword evidence="3" id="KW-0472">Membrane</keyword>
<accession>A0A084W3J0</accession>
<gene>
    <name evidence="4" type="ORF">ZHAS_00012754</name>
</gene>
<keyword evidence="3" id="KW-1133">Transmembrane helix</keyword>
<protein>
    <recommendedName>
        <fullName evidence="1">alkaline phosphatase</fullName>
        <ecNumber evidence="1">3.1.3.1</ecNumber>
    </recommendedName>
</protein>
<proteinExistence type="predicted"/>
<keyword evidence="2" id="KW-0597">Phosphoprotein</keyword>
<evidence type="ECO:0000256" key="1">
    <source>
        <dbReference type="ARBA" id="ARBA00012647"/>
    </source>
</evidence>
<dbReference type="PANTHER" id="PTHR11596:SF5">
    <property type="entry name" value="ALKALINE PHOSPHATASE"/>
    <property type="match status" value="1"/>
</dbReference>
<dbReference type="OrthoDB" id="8048957at2759"/>
<evidence type="ECO:0000256" key="3">
    <source>
        <dbReference type="SAM" id="Phobius"/>
    </source>
</evidence>
<dbReference type="Pfam" id="PF00245">
    <property type="entry name" value="Alk_phosphatase"/>
    <property type="match status" value="1"/>
</dbReference>
<dbReference type="OMA" id="WESFPHL"/>
<dbReference type="EnsemblMetazoa" id="ASIC012754-RA">
    <property type="protein sequence ID" value="ASIC012754-PA"/>
    <property type="gene ID" value="ASIC012754"/>
</dbReference>
<dbReference type="Gene3D" id="3.40.720.10">
    <property type="entry name" value="Alkaline Phosphatase, subunit A"/>
    <property type="match status" value="1"/>
</dbReference>
<keyword evidence="3" id="KW-0812">Transmembrane</keyword>
<reference evidence="5" key="2">
    <citation type="submission" date="2020-05" db="UniProtKB">
        <authorList>
            <consortium name="EnsemblMetazoa"/>
        </authorList>
    </citation>
    <scope>IDENTIFICATION</scope>
</reference>
<dbReference type="AlphaFoldDB" id="A0A084W3J0"/>
<dbReference type="Proteomes" id="UP000030765">
    <property type="component" value="Unassembled WGS sequence"/>
</dbReference>
<dbReference type="STRING" id="74873.A0A084W3J0"/>
<feature type="transmembrane region" description="Helical" evidence="3">
    <location>
        <begin position="12"/>
        <end position="31"/>
    </location>
</feature>
<dbReference type="InterPro" id="IPR001952">
    <property type="entry name" value="Alkaline_phosphatase"/>
</dbReference>
<dbReference type="SUPFAM" id="SSF53649">
    <property type="entry name" value="Alkaline phosphatase-like"/>
    <property type="match status" value="1"/>
</dbReference>
<dbReference type="VEuPathDB" id="VectorBase:ASIS015996"/>
<evidence type="ECO:0000313" key="4">
    <source>
        <dbReference type="EMBL" id="KFB44784.1"/>
    </source>
</evidence>
<evidence type="ECO:0000313" key="6">
    <source>
        <dbReference type="Proteomes" id="UP000030765"/>
    </source>
</evidence>
<dbReference type="EMBL" id="KE525293">
    <property type="protein sequence ID" value="KFB44784.1"/>
    <property type="molecule type" value="Genomic_DNA"/>
</dbReference>